<feature type="compositionally biased region" description="Basic and acidic residues" evidence="13">
    <location>
        <begin position="691"/>
        <end position="702"/>
    </location>
</feature>
<dbReference type="Pfam" id="PF08766">
    <property type="entry name" value="DEK_C"/>
    <property type="match status" value="1"/>
</dbReference>
<evidence type="ECO:0000256" key="8">
    <source>
        <dbReference type="ARBA" id="ARBA00023123"/>
    </source>
</evidence>
<dbReference type="InterPro" id="IPR036961">
    <property type="entry name" value="Kinesin_motor_dom_sf"/>
</dbReference>
<dbReference type="InterPro" id="IPR004835">
    <property type="entry name" value="Chitin_synth"/>
</dbReference>
<keyword evidence="11" id="KW-0325">Glycoprotein</keyword>
<dbReference type="OMA" id="WSIMNAQ"/>
<dbReference type="GeneID" id="27689949"/>
<dbReference type="SUPFAM" id="SSF52540">
    <property type="entry name" value="P-loop containing nucleoside triphosphate hydrolases"/>
    <property type="match status" value="1"/>
</dbReference>
<dbReference type="VEuPathDB" id="FungiDB:SPPG_06659"/>
<dbReference type="InterPro" id="IPR029044">
    <property type="entry name" value="Nucleotide-diphossugar_trans"/>
</dbReference>
<dbReference type="PANTHER" id="PTHR22914">
    <property type="entry name" value="CHITIN SYNTHASE"/>
    <property type="match status" value="1"/>
</dbReference>
<evidence type="ECO:0000256" key="10">
    <source>
        <dbReference type="ARBA" id="ARBA00023175"/>
    </source>
</evidence>
<dbReference type="GO" id="GO:0006031">
    <property type="term" value="P:chitin biosynthetic process"/>
    <property type="evidence" value="ECO:0007669"/>
    <property type="project" value="TreeGrafter"/>
</dbReference>
<keyword evidence="12" id="KW-0067">ATP-binding</keyword>
<feature type="transmembrane region" description="Helical" evidence="14">
    <location>
        <begin position="1280"/>
        <end position="1299"/>
    </location>
</feature>
<comment type="subcellular location">
    <subcellularLocation>
        <location evidence="1">Cell membrane</location>
        <topology evidence="1">Multi-pass membrane protein</topology>
    </subcellularLocation>
</comment>
<evidence type="ECO:0000256" key="3">
    <source>
        <dbReference type="ARBA" id="ARBA00022475"/>
    </source>
</evidence>
<feature type="region of interest" description="Disordered" evidence="13">
    <location>
        <begin position="1872"/>
        <end position="1914"/>
    </location>
</feature>
<keyword evidence="7 14" id="KW-1133">Transmembrane helix</keyword>
<dbReference type="GO" id="GO:0004100">
    <property type="term" value="F:chitin synthase activity"/>
    <property type="evidence" value="ECO:0007669"/>
    <property type="project" value="UniProtKB-EC"/>
</dbReference>
<feature type="region of interest" description="Disordered" evidence="13">
    <location>
        <begin position="858"/>
        <end position="927"/>
    </location>
</feature>
<feature type="transmembrane region" description="Helical" evidence="14">
    <location>
        <begin position="1679"/>
        <end position="1700"/>
    </location>
</feature>
<feature type="transmembrane region" description="Helical" evidence="14">
    <location>
        <begin position="1742"/>
        <end position="1765"/>
    </location>
</feature>
<dbReference type="PROSITE" id="PS51998">
    <property type="entry name" value="DEK_C"/>
    <property type="match status" value="1"/>
</dbReference>
<evidence type="ECO:0000313" key="17">
    <source>
        <dbReference type="EMBL" id="KNC98261.1"/>
    </source>
</evidence>
<feature type="region of interest" description="Disordered" evidence="13">
    <location>
        <begin position="294"/>
        <end position="313"/>
    </location>
</feature>
<protein>
    <recommendedName>
        <fullName evidence="2">chitin synthase</fullName>
        <ecNumber evidence="2">2.4.1.16</ecNumber>
    </recommendedName>
</protein>
<evidence type="ECO:0000256" key="1">
    <source>
        <dbReference type="ARBA" id="ARBA00004651"/>
    </source>
</evidence>
<dbReference type="SMART" id="SM00242">
    <property type="entry name" value="MYSc"/>
    <property type="match status" value="1"/>
</dbReference>
<reference evidence="17 18" key="1">
    <citation type="submission" date="2009-08" db="EMBL/GenBank/DDBJ databases">
        <title>The Genome Sequence of Spizellomyces punctatus strain DAOM BR117.</title>
        <authorList>
            <consortium name="The Broad Institute Genome Sequencing Platform"/>
            <person name="Russ C."/>
            <person name="Cuomo C."/>
            <person name="Shea T."/>
            <person name="Young S.K."/>
            <person name="Zeng Q."/>
            <person name="Koehrsen M."/>
            <person name="Haas B."/>
            <person name="Borodovsky M."/>
            <person name="Guigo R."/>
            <person name="Alvarado L."/>
            <person name="Berlin A."/>
            <person name="Bochicchio J."/>
            <person name="Borenstein D."/>
            <person name="Chapman S."/>
            <person name="Chen Z."/>
            <person name="Engels R."/>
            <person name="Freedman E."/>
            <person name="Gellesch M."/>
            <person name="Goldberg J."/>
            <person name="Griggs A."/>
            <person name="Gujja S."/>
            <person name="Heiman D."/>
            <person name="Hepburn T."/>
            <person name="Howarth C."/>
            <person name="Jen D."/>
            <person name="Larson L."/>
            <person name="Lewis B."/>
            <person name="Mehta T."/>
            <person name="Park D."/>
            <person name="Pearson M."/>
            <person name="Roberts A."/>
            <person name="Saif S."/>
            <person name="Shenoy N."/>
            <person name="Sisk P."/>
            <person name="Stolte C."/>
            <person name="Sykes S."/>
            <person name="Thomson T."/>
            <person name="Walk T."/>
            <person name="White J."/>
            <person name="Yandava C."/>
            <person name="Burger G."/>
            <person name="Gray M.W."/>
            <person name="Holland P.W.H."/>
            <person name="King N."/>
            <person name="Lang F.B.F."/>
            <person name="Roger A.J."/>
            <person name="Ruiz-Trillo I."/>
            <person name="Lander E."/>
            <person name="Nusbaum C."/>
        </authorList>
    </citation>
    <scope>NUCLEOTIDE SEQUENCE [LARGE SCALE GENOMIC DNA]</scope>
    <source>
        <strain evidence="17 18">DAOM BR117</strain>
    </source>
</reference>
<dbReference type="Gene3D" id="1.10.10.820">
    <property type="match status" value="1"/>
</dbReference>
<dbReference type="eggNOG" id="KOG0160">
    <property type="taxonomic scope" value="Eukaryota"/>
</dbReference>
<dbReference type="Gene3D" id="1.20.58.530">
    <property type="match status" value="1"/>
</dbReference>
<keyword evidence="10 12" id="KW-0505">Motor protein</keyword>
<keyword evidence="6 14" id="KW-0812">Transmembrane</keyword>
<dbReference type="Gene3D" id="1.20.5.4820">
    <property type="match status" value="1"/>
</dbReference>
<evidence type="ECO:0000256" key="13">
    <source>
        <dbReference type="SAM" id="MobiDB-lite"/>
    </source>
</evidence>
<dbReference type="Proteomes" id="UP000053201">
    <property type="component" value="Unassembled WGS sequence"/>
</dbReference>
<feature type="transmembrane region" description="Helical" evidence="14">
    <location>
        <begin position="1712"/>
        <end position="1735"/>
    </location>
</feature>
<proteinExistence type="inferred from homology"/>
<evidence type="ECO:0000256" key="12">
    <source>
        <dbReference type="PROSITE-ProRule" id="PRU00782"/>
    </source>
</evidence>
<dbReference type="GO" id="GO:0016459">
    <property type="term" value="C:myosin complex"/>
    <property type="evidence" value="ECO:0007669"/>
    <property type="project" value="UniProtKB-KW"/>
</dbReference>
<evidence type="ECO:0000256" key="6">
    <source>
        <dbReference type="ARBA" id="ARBA00022692"/>
    </source>
</evidence>
<organism evidence="17 18">
    <name type="scientific">Spizellomyces punctatus (strain DAOM BR117)</name>
    <dbReference type="NCBI Taxonomy" id="645134"/>
    <lineage>
        <taxon>Eukaryota</taxon>
        <taxon>Fungi</taxon>
        <taxon>Fungi incertae sedis</taxon>
        <taxon>Chytridiomycota</taxon>
        <taxon>Chytridiomycota incertae sedis</taxon>
        <taxon>Chytridiomycetes</taxon>
        <taxon>Spizellomycetales</taxon>
        <taxon>Spizellomycetaceae</taxon>
        <taxon>Spizellomyces</taxon>
    </lineage>
</organism>
<evidence type="ECO:0000256" key="9">
    <source>
        <dbReference type="ARBA" id="ARBA00023136"/>
    </source>
</evidence>
<feature type="region of interest" description="Disordered" evidence="13">
    <location>
        <begin position="657"/>
        <end position="702"/>
    </location>
</feature>
<dbReference type="EMBL" id="KQ257461">
    <property type="protein sequence ID" value="KNC98261.1"/>
    <property type="molecule type" value="Genomic_DNA"/>
</dbReference>
<dbReference type="PRINTS" id="PR00193">
    <property type="entry name" value="MYOSINHEAVY"/>
</dbReference>
<dbReference type="InterPro" id="IPR001609">
    <property type="entry name" value="Myosin_head_motor_dom-like"/>
</dbReference>
<keyword evidence="12" id="KW-0009">Actin-binding</keyword>
<keyword evidence="3" id="KW-1003">Cell membrane</keyword>
<comment type="similarity">
    <text evidence="12">Belongs to the TRAFAC class myosin-kinesin ATPase superfamily. Myosin family.</text>
</comment>
<feature type="transmembrane region" description="Helical" evidence="14">
    <location>
        <begin position="1024"/>
        <end position="1046"/>
    </location>
</feature>
<dbReference type="Gene3D" id="1.10.10.60">
    <property type="entry name" value="Homeodomain-like"/>
    <property type="match status" value="1"/>
</dbReference>
<name>A0A0L0HBE8_SPIPD</name>
<evidence type="ECO:0000256" key="5">
    <source>
        <dbReference type="ARBA" id="ARBA00022679"/>
    </source>
</evidence>
<keyword evidence="4" id="KW-0328">Glycosyltransferase</keyword>
<evidence type="ECO:0000256" key="7">
    <source>
        <dbReference type="ARBA" id="ARBA00022989"/>
    </source>
</evidence>
<dbReference type="SUPFAM" id="SSF109715">
    <property type="entry name" value="DEK C-terminal domain"/>
    <property type="match status" value="1"/>
</dbReference>
<dbReference type="GO" id="GO:0031505">
    <property type="term" value="P:fungal-type cell wall organization"/>
    <property type="evidence" value="ECO:0007669"/>
    <property type="project" value="TreeGrafter"/>
</dbReference>
<dbReference type="InterPro" id="IPR036400">
    <property type="entry name" value="Cyt_B5-like_heme/steroid_sf"/>
</dbReference>
<dbReference type="GO" id="GO:0030428">
    <property type="term" value="C:cell septum"/>
    <property type="evidence" value="ECO:0007669"/>
    <property type="project" value="TreeGrafter"/>
</dbReference>
<dbReference type="SUPFAM" id="SSF55856">
    <property type="entry name" value="Cytochrome b5-like heme/steroid binding domain"/>
    <property type="match status" value="1"/>
</dbReference>
<dbReference type="EC" id="2.4.1.16" evidence="2"/>
<dbReference type="RefSeq" id="XP_016606301.1">
    <property type="nucleotide sequence ID" value="XM_016754861.1"/>
</dbReference>
<feature type="region of interest" description="Disordered" evidence="13">
    <location>
        <begin position="258"/>
        <end position="277"/>
    </location>
</feature>
<feature type="compositionally biased region" description="Polar residues" evidence="13">
    <location>
        <begin position="262"/>
        <end position="277"/>
    </location>
</feature>
<dbReference type="SUPFAM" id="SSF53448">
    <property type="entry name" value="Nucleotide-diphospho-sugar transferases"/>
    <property type="match status" value="1"/>
</dbReference>
<dbReference type="InterPro" id="IPR014876">
    <property type="entry name" value="DEK_C"/>
</dbReference>
<dbReference type="InterPro" id="IPR027417">
    <property type="entry name" value="P-loop_NTPase"/>
</dbReference>
<dbReference type="Gene3D" id="3.40.850.10">
    <property type="entry name" value="Kinesin motor domain"/>
    <property type="match status" value="2"/>
</dbReference>
<gene>
    <name evidence="17" type="ORF">SPPG_06659</name>
</gene>
<dbReference type="GO" id="GO:0003779">
    <property type="term" value="F:actin binding"/>
    <property type="evidence" value="ECO:0007669"/>
    <property type="project" value="UniProtKB-KW"/>
</dbReference>
<dbReference type="GO" id="GO:0005886">
    <property type="term" value="C:plasma membrane"/>
    <property type="evidence" value="ECO:0007669"/>
    <property type="project" value="UniProtKB-SubCell"/>
</dbReference>
<dbReference type="PANTHER" id="PTHR22914:SF13">
    <property type="entry name" value="CHITIN SYNTHASE"/>
    <property type="match status" value="1"/>
</dbReference>
<sequence>MASSFPQPHPLPSHSGSYAGTDIDDLALLSATSSDAIVSHLSARASRGQNYTACGSDCLVAVSSSGSQERVPDEQVENFAATFKSLRGNSIQTGDHNLPAHVWRLAANAYEGVVKAGEDQSVVFSGESGGGKSECRKLFLRQLVALGKTPKKKSRVLSGAVKMETVLEAFGHARLPHSPNASRFGRYTEYQYDSAGKMIGVKLLEFLLDRRRVALGADAFEGERNFNIFYQMLAGSSSEDKDRLGLSSDPSSYHYLGGMGPTSRSTLGRSGTLSRKTTLPRKGTLTRALSLRRNGTIGRGGSNNTSHPIHNLTSDDTEKYEYLGETLKSLGVGRRAQAQLTDILAAILHLGNVTFQDDPDHPNEACTVKNTTALDLAADLLGVSPTHLETTLTYKSKLVKRELCSVMLNSEGAEQQRDTLARALYSGLFAWVVEHLNRRLCKEEGSVASFISVLDFPGQARPDEPLMANFDDFLSNYANERLLRHVQKLQFGTLYAELASDGVNLSKIAESFPDNGPILRMLTGGKTGTLDGILPVLEEESQRATDDAQAGQRFGNTLNTHLAANTRFVPGSRCPPALLPPTSTGGPPDDLSSLFGIRHYFGDVTYDATQFVERNTEILDADFVTLFRGITTEDNVVIQAPSKNAFAAHLFSSKVGVATQSTPKHPATIVSARRADRPLRRPSTKRRRNASPKDEVPEDSEKLGTVSGTFVESLEEVLDAIKGTKAWTVYCIRGNDGNKEFDGGVDMATVRRQVNALGIQALAELRSVIDVSVKGMEYDAFVGRYAPVIGSLSRGRDPKSIVNEFLKTTGCNQREVAKGNSKVFLSDAKWKWLDLILDEREQEVPLAATAAAAVGGYGQTQAPPSISHPSSSSSSKRGSVGSSSSTVGFAASGYGPARQGRPRVDTQMTGRERPISAYSEDDGYSDSDSVYGSEFSYGAESAYEKRRSKAYMELEMGKISGTSPLPPKHAQSSPKPKRKSTATRRNWVCITWCLTWWIPSPFLRWCGGMQRPDVRMAWREKVALCILIMAMSLALLFFIIGLSWIVCPPQRIRTPDEIASMSSNKSPYVSAYGRYYDVKDLMSSHLNSFGTGPAAIHDYDLEPLYGNDVSNLFFRTDQWDQYCEGFTKPQAGWDNIDPTPANQAPWSTRPRDMRLWHRATDPDGGVRQYVEYMNKYAQGRVGWSMERLNSLRSNTKIYVRIYSNVYYLTTYFNIAQRPFSPTATGILDQAPNTLDLTSTWNNYRNQDRTEADRTLRCLNAMFYIGTVDTRNTAACRFTNWVLVAASIILVAVIGFKFVAALQFRSKKDPEECDKFVMCLVTAYTEGEDELRKTIESIAVNKYDDRRKLLFVVADGMIVGSGNDRPTPRIVLDILGVDPAVDPEPLAFRSLGAGTLQYNLAKVYSGLYEIRGHRVPFIVVTKVGAPHERVKPGNRGKRDSQLILMRWLSRVHYGAEMTPLELELWFHVERIIGIRPEFYEYILMVDADTCVDDRAINGLISFMVDDAKVMGLCGETRLSNEKTSWVTMIQVYEYFISHHLSKAFESLFGTVTCLPGCFCMYRIRTPPSPSNPSTPLLVSEGVLHEYSENNVDTLHMKNLLSLGEDRYLTTVMLKNFPGMRTSFTPSAKCTTTAPDRWSVLLSQRRRWINSTVHNLLELTTLKDLCGFCCFSMRFVVVVDLVATFVQPAAVIYIGYLIFLLATGGFSRTGGNGMVFPVLSVVLIAAIYGFQVIIFVLRRQWQHIAWMIIYLLSLPVFSFFIPLYSFWHFDDFSWGNTRVVMGDGRNGKKTKKMVEVETGKFDERLVPLAKWDDARMGKRHSWWDSGEHLQSRNGSRESFYATSVNGGYPVSGYGAYPPSNYAPSYHAPSNYAPSQYGGPEVADPHDHTYVAASPAPPRSSFSSAQGPRLSFSSSRPSSESLLSEIRRILSTADLMTVTKKQVRDELSNRFGIDLRTRKEEINGLVDEVLQEMSGM</sequence>
<dbReference type="Gene3D" id="1.20.120.720">
    <property type="entry name" value="Myosin VI head, motor domain, U50 subdomain"/>
    <property type="match status" value="1"/>
</dbReference>
<feature type="compositionally biased region" description="Low complexity" evidence="13">
    <location>
        <begin position="1896"/>
        <end position="1914"/>
    </location>
</feature>
<evidence type="ECO:0000256" key="2">
    <source>
        <dbReference type="ARBA" id="ARBA00012543"/>
    </source>
</evidence>
<dbReference type="Pfam" id="PF03142">
    <property type="entry name" value="Chitin_synth_2"/>
    <property type="match status" value="1"/>
</dbReference>
<dbReference type="PROSITE" id="PS51456">
    <property type="entry name" value="MYOSIN_MOTOR"/>
    <property type="match status" value="1"/>
</dbReference>
<keyword evidence="12" id="KW-0547">Nucleotide-binding</keyword>
<evidence type="ECO:0000259" key="16">
    <source>
        <dbReference type="PROSITE" id="PS51998"/>
    </source>
</evidence>
<dbReference type="STRING" id="645134.A0A0L0HBE8"/>
<comment type="caution">
    <text evidence="12">Lacks conserved residue(s) required for the propagation of feature annotation.</text>
</comment>
<feature type="compositionally biased region" description="Polar residues" evidence="13">
    <location>
        <begin position="302"/>
        <end position="313"/>
    </location>
</feature>
<keyword evidence="5" id="KW-0808">Transferase</keyword>
<feature type="region of interest" description="Disordered" evidence="13">
    <location>
        <begin position="958"/>
        <end position="979"/>
    </location>
</feature>
<dbReference type="GO" id="GO:0003774">
    <property type="term" value="F:cytoskeletal motor activity"/>
    <property type="evidence" value="ECO:0007669"/>
    <property type="project" value="UniProtKB-UniRule"/>
</dbReference>
<evidence type="ECO:0000259" key="15">
    <source>
        <dbReference type="PROSITE" id="PS51456"/>
    </source>
</evidence>
<keyword evidence="18" id="KW-1185">Reference proteome</keyword>
<dbReference type="GO" id="GO:0005524">
    <property type="term" value="F:ATP binding"/>
    <property type="evidence" value="ECO:0007669"/>
    <property type="project" value="UniProtKB-UniRule"/>
</dbReference>
<evidence type="ECO:0000313" key="18">
    <source>
        <dbReference type="Proteomes" id="UP000053201"/>
    </source>
</evidence>
<evidence type="ECO:0000256" key="4">
    <source>
        <dbReference type="ARBA" id="ARBA00022676"/>
    </source>
</evidence>
<keyword evidence="8 12" id="KW-0518">Myosin</keyword>
<accession>A0A0L0HBE8</accession>
<feature type="domain" description="DEK-C" evidence="16">
    <location>
        <begin position="1913"/>
        <end position="1968"/>
    </location>
</feature>
<feature type="compositionally biased region" description="Basic residues" evidence="13">
    <location>
        <begin position="680"/>
        <end position="690"/>
    </location>
</feature>
<keyword evidence="9 14" id="KW-0472">Membrane</keyword>
<evidence type="ECO:0000256" key="14">
    <source>
        <dbReference type="SAM" id="Phobius"/>
    </source>
</evidence>
<dbReference type="OrthoDB" id="370884at2759"/>
<dbReference type="eggNOG" id="KOG2571">
    <property type="taxonomic scope" value="Eukaryota"/>
</dbReference>
<feature type="compositionally biased region" description="Low complexity" evidence="13">
    <location>
        <begin position="858"/>
        <end position="893"/>
    </location>
</feature>
<dbReference type="Pfam" id="PF00063">
    <property type="entry name" value="Myosin_head"/>
    <property type="match status" value="1"/>
</dbReference>
<dbReference type="InParanoid" id="A0A0L0HBE8"/>
<feature type="binding site" evidence="12">
    <location>
        <begin position="126"/>
        <end position="133"/>
    </location>
    <ligand>
        <name>ATP</name>
        <dbReference type="ChEBI" id="CHEBI:30616"/>
    </ligand>
</feature>
<evidence type="ECO:0000256" key="11">
    <source>
        <dbReference type="ARBA" id="ARBA00023180"/>
    </source>
</evidence>
<feature type="domain" description="Myosin motor" evidence="15">
    <location>
        <begin position="21"/>
        <end position="629"/>
    </location>
</feature>